<reference evidence="3 4" key="1">
    <citation type="submission" date="2020-02" db="EMBL/GenBank/DDBJ databases">
        <title>Shewanella WXL01 sp. nov., a marine bacterium isolated from green algae in Luhuitou Fringing Reef (Northern South China Sea).</title>
        <authorList>
            <person name="Wang X."/>
        </authorList>
    </citation>
    <scope>NUCLEOTIDE SEQUENCE [LARGE SCALE GENOMIC DNA]</scope>
    <source>
        <strain evidence="3 4">MCCC 1A01895</strain>
    </source>
</reference>
<evidence type="ECO:0000313" key="4">
    <source>
        <dbReference type="Proteomes" id="UP000811844"/>
    </source>
</evidence>
<feature type="domain" description="Mannosyl-glycoprotein endo-beta-N-acetylglucosamidase-like" evidence="2">
    <location>
        <begin position="137"/>
        <end position="262"/>
    </location>
</feature>
<evidence type="ECO:0000259" key="2">
    <source>
        <dbReference type="Pfam" id="PF01832"/>
    </source>
</evidence>
<organism evidence="3 4">
    <name type="scientific">Shewanella intestini</name>
    <dbReference type="NCBI Taxonomy" id="2017544"/>
    <lineage>
        <taxon>Bacteria</taxon>
        <taxon>Pseudomonadati</taxon>
        <taxon>Pseudomonadota</taxon>
        <taxon>Gammaproteobacteria</taxon>
        <taxon>Alteromonadales</taxon>
        <taxon>Shewanellaceae</taxon>
        <taxon>Shewanella</taxon>
    </lineage>
</organism>
<proteinExistence type="predicted"/>
<dbReference type="RefSeq" id="WP_153663531.1">
    <property type="nucleotide sequence ID" value="NZ_JAAIKR010000002.1"/>
</dbReference>
<keyword evidence="1" id="KW-0472">Membrane</keyword>
<keyword evidence="1" id="KW-1133">Transmembrane helix</keyword>
<keyword evidence="4" id="KW-1185">Reference proteome</keyword>
<name>A0ABS5HZS0_9GAMM</name>
<dbReference type="PANTHER" id="PTHR40572">
    <property type="entry name" value="PROTEIN BAX"/>
    <property type="match status" value="1"/>
</dbReference>
<evidence type="ECO:0000256" key="1">
    <source>
        <dbReference type="SAM" id="Phobius"/>
    </source>
</evidence>
<gene>
    <name evidence="3" type="ORF">G3R48_04660</name>
</gene>
<dbReference type="InterPro" id="IPR053195">
    <property type="entry name" value="Bax-like"/>
</dbReference>
<dbReference type="InterPro" id="IPR002901">
    <property type="entry name" value="MGlyc_endo_b_GlcNAc-like_dom"/>
</dbReference>
<dbReference type="EMBL" id="JAAIKR010000002">
    <property type="protein sequence ID" value="MBR9727283.1"/>
    <property type="molecule type" value="Genomic_DNA"/>
</dbReference>
<dbReference type="Pfam" id="PF01832">
    <property type="entry name" value="Glucosaminidase"/>
    <property type="match status" value="1"/>
</dbReference>
<protein>
    <submittedName>
        <fullName evidence="3">Glucosaminidase</fullName>
    </submittedName>
</protein>
<feature type="transmembrane region" description="Helical" evidence="1">
    <location>
        <begin position="12"/>
        <end position="31"/>
    </location>
</feature>
<dbReference type="Gene3D" id="1.10.530.10">
    <property type="match status" value="1"/>
</dbReference>
<accession>A0ABS5HZS0</accession>
<dbReference type="Proteomes" id="UP000811844">
    <property type="component" value="Unassembled WGS sequence"/>
</dbReference>
<keyword evidence="1" id="KW-0812">Transmembrane</keyword>
<dbReference type="PANTHER" id="PTHR40572:SF1">
    <property type="entry name" value="PROTEIN BAX"/>
    <property type="match status" value="1"/>
</dbReference>
<comment type="caution">
    <text evidence="3">The sequence shown here is derived from an EMBL/GenBank/DDBJ whole genome shotgun (WGS) entry which is preliminary data.</text>
</comment>
<evidence type="ECO:0000313" key="3">
    <source>
        <dbReference type="EMBL" id="MBR9727283.1"/>
    </source>
</evidence>
<sequence>MKTGRVGKFTLALATIIGIILFARTGLIPFIEQPTAFVQRLIKSEVTPEQTLPDFKAIDDVTKKKATFFDFFRPMVIKENNRVLAERKQIQSIIAHLEDGQPLTEAELYQFSIIAKRYRLDADDISIKALNKSLLKIDTVPMNLVLVQAANESGWGSSRFSQQGNNFFGQWCFSKGCGLVPLSRSEGLHHEVAKFDTPNDSVIAYINNLNNNQAYGLFRSMRADLRAQHITPTAEDLVYGLIHYSERKEAYIDELLQMLRHNEKLLQG</sequence>